<accession>A0ABQ5U0V6</accession>
<organism evidence="1 2">
    <name type="scientific">Sneathiella chinensis</name>
    <dbReference type="NCBI Taxonomy" id="349750"/>
    <lineage>
        <taxon>Bacteria</taxon>
        <taxon>Pseudomonadati</taxon>
        <taxon>Pseudomonadota</taxon>
        <taxon>Alphaproteobacteria</taxon>
        <taxon>Sneathiellales</taxon>
        <taxon>Sneathiellaceae</taxon>
        <taxon>Sneathiella</taxon>
    </lineage>
</organism>
<gene>
    <name evidence="1" type="ORF">GCM10007924_07100</name>
</gene>
<dbReference type="EMBL" id="BSNF01000001">
    <property type="protein sequence ID" value="GLQ05489.1"/>
    <property type="molecule type" value="Genomic_DNA"/>
</dbReference>
<evidence type="ECO:0000313" key="1">
    <source>
        <dbReference type="EMBL" id="GLQ05489.1"/>
    </source>
</evidence>
<dbReference type="InterPro" id="IPR050563">
    <property type="entry name" value="4-hydroxybenzoyl-CoA_TE"/>
</dbReference>
<dbReference type="InterPro" id="IPR029069">
    <property type="entry name" value="HotDog_dom_sf"/>
</dbReference>
<dbReference type="PANTHER" id="PTHR31793:SF2">
    <property type="entry name" value="BLR1345 PROTEIN"/>
    <property type="match status" value="1"/>
</dbReference>
<name>A0ABQ5U0V6_9PROT</name>
<dbReference type="CDD" id="cd00586">
    <property type="entry name" value="4HBT"/>
    <property type="match status" value="1"/>
</dbReference>
<protein>
    <submittedName>
        <fullName evidence="1">Thioesterase</fullName>
    </submittedName>
</protein>
<dbReference type="PANTHER" id="PTHR31793">
    <property type="entry name" value="4-HYDROXYBENZOYL-COA THIOESTERASE FAMILY MEMBER"/>
    <property type="match status" value="1"/>
</dbReference>
<sequence>MSGYIESYRGHVLSNECDLFGHMNVTFYNACLAQAMTTMMTSVGVDPEEAAETRRGLAAVEQNSKYYAELLAGDIIHMESGVLKSSNKTISFHHKLFNSATNVLAYECVVTAAYMDLDARTAIPLDTAVHAKLAELGTIEEAA</sequence>
<dbReference type="Proteomes" id="UP001161409">
    <property type="component" value="Unassembled WGS sequence"/>
</dbReference>
<reference evidence="1" key="1">
    <citation type="journal article" date="2014" name="Int. J. Syst. Evol. Microbiol.">
        <title>Complete genome of a new Firmicutes species belonging to the dominant human colonic microbiota ('Ruminococcus bicirculans') reveals two chromosomes and a selective capacity to utilize plant glucans.</title>
        <authorList>
            <consortium name="NISC Comparative Sequencing Program"/>
            <person name="Wegmann U."/>
            <person name="Louis P."/>
            <person name="Goesmann A."/>
            <person name="Henrissat B."/>
            <person name="Duncan S.H."/>
            <person name="Flint H.J."/>
        </authorList>
    </citation>
    <scope>NUCLEOTIDE SEQUENCE</scope>
    <source>
        <strain evidence="1">NBRC 103408</strain>
    </source>
</reference>
<dbReference type="Pfam" id="PF13279">
    <property type="entry name" value="4HBT_2"/>
    <property type="match status" value="1"/>
</dbReference>
<proteinExistence type="predicted"/>
<evidence type="ECO:0000313" key="2">
    <source>
        <dbReference type="Proteomes" id="UP001161409"/>
    </source>
</evidence>
<reference evidence="1" key="2">
    <citation type="submission" date="2023-01" db="EMBL/GenBank/DDBJ databases">
        <title>Draft genome sequence of Sneathiella chinensis strain NBRC 103408.</title>
        <authorList>
            <person name="Sun Q."/>
            <person name="Mori K."/>
        </authorList>
    </citation>
    <scope>NUCLEOTIDE SEQUENCE</scope>
    <source>
        <strain evidence="1">NBRC 103408</strain>
    </source>
</reference>
<comment type="caution">
    <text evidence="1">The sequence shown here is derived from an EMBL/GenBank/DDBJ whole genome shotgun (WGS) entry which is preliminary data.</text>
</comment>
<dbReference type="SUPFAM" id="SSF54637">
    <property type="entry name" value="Thioesterase/thiol ester dehydrase-isomerase"/>
    <property type="match status" value="1"/>
</dbReference>
<dbReference type="RefSeq" id="WP_169559486.1">
    <property type="nucleotide sequence ID" value="NZ_BSNF01000001.1"/>
</dbReference>
<dbReference type="Gene3D" id="3.10.129.10">
    <property type="entry name" value="Hotdog Thioesterase"/>
    <property type="match status" value="1"/>
</dbReference>
<keyword evidence="2" id="KW-1185">Reference proteome</keyword>